<dbReference type="Proteomes" id="UP001208570">
    <property type="component" value="Unassembled WGS sequence"/>
</dbReference>
<accession>A0AAD9N9R0</accession>
<reference evidence="1" key="1">
    <citation type="journal article" date="2023" name="Mol. Biol. Evol.">
        <title>Third-Generation Sequencing Reveals the Adaptive Role of the Epigenome in Three Deep-Sea Polychaetes.</title>
        <authorList>
            <person name="Perez M."/>
            <person name="Aroh O."/>
            <person name="Sun Y."/>
            <person name="Lan Y."/>
            <person name="Juniper S.K."/>
            <person name="Young C.R."/>
            <person name="Angers B."/>
            <person name="Qian P.Y."/>
        </authorList>
    </citation>
    <scope>NUCLEOTIDE SEQUENCE</scope>
    <source>
        <strain evidence="1">P08H-3</strain>
    </source>
</reference>
<protein>
    <submittedName>
        <fullName evidence="1">Uncharacterized protein</fullName>
    </submittedName>
</protein>
<evidence type="ECO:0000313" key="2">
    <source>
        <dbReference type="Proteomes" id="UP001208570"/>
    </source>
</evidence>
<comment type="caution">
    <text evidence="1">The sequence shown here is derived from an EMBL/GenBank/DDBJ whole genome shotgun (WGS) entry which is preliminary data.</text>
</comment>
<gene>
    <name evidence="1" type="ORF">LSH36_104g03002</name>
</gene>
<keyword evidence="2" id="KW-1185">Reference proteome</keyword>
<name>A0AAD9N9R0_9ANNE</name>
<proteinExistence type="predicted"/>
<dbReference type="EMBL" id="JAODUP010000104">
    <property type="protein sequence ID" value="KAK2162085.1"/>
    <property type="molecule type" value="Genomic_DNA"/>
</dbReference>
<evidence type="ECO:0000313" key="1">
    <source>
        <dbReference type="EMBL" id="KAK2162085.1"/>
    </source>
</evidence>
<organism evidence="1 2">
    <name type="scientific">Paralvinella palmiformis</name>
    <dbReference type="NCBI Taxonomy" id="53620"/>
    <lineage>
        <taxon>Eukaryota</taxon>
        <taxon>Metazoa</taxon>
        <taxon>Spiralia</taxon>
        <taxon>Lophotrochozoa</taxon>
        <taxon>Annelida</taxon>
        <taxon>Polychaeta</taxon>
        <taxon>Sedentaria</taxon>
        <taxon>Canalipalpata</taxon>
        <taxon>Terebellida</taxon>
        <taxon>Terebelliformia</taxon>
        <taxon>Alvinellidae</taxon>
        <taxon>Paralvinella</taxon>
    </lineage>
</organism>
<dbReference type="AlphaFoldDB" id="A0AAD9N9R0"/>
<sequence>MSNCKKLYCLQIIRQLVLWFMAYLRTQKHVQFLITVIDQSMELDMVRWLPPKLAYQSDNLLEEVLTRLRDESEKEIAPHFLVIFCHLSAGSIQI</sequence>